<keyword evidence="5 7" id="KW-0067">ATP-binding</keyword>
<dbReference type="Proteomes" id="UP000030014">
    <property type="component" value="Unassembled WGS sequence"/>
</dbReference>
<dbReference type="PROSITE" id="PS00584">
    <property type="entry name" value="PFKB_KINASES_2"/>
    <property type="match status" value="1"/>
</dbReference>
<organism evidence="10 11">
    <name type="scientific">Clostridium botulinum C/D str. DC5</name>
    <dbReference type="NCBI Taxonomy" id="1443128"/>
    <lineage>
        <taxon>Bacteria</taxon>
        <taxon>Bacillati</taxon>
        <taxon>Bacillota</taxon>
        <taxon>Clostridia</taxon>
        <taxon>Eubacteriales</taxon>
        <taxon>Clostridiaceae</taxon>
        <taxon>Clostridium</taxon>
    </lineage>
</organism>
<dbReference type="PIRSF" id="PIRSF000535">
    <property type="entry name" value="1PFK/6PFK/LacC"/>
    <property type="match status" value="1"/>
</dbReference>
<keyword evidence="4 8" id="KW-0418">Kinase</keyword>
<evidence type="ECO:0000256" key="7">
    <source>
        <dbReference type="PIRNR" id="PIRNR000535"/>
    </source>
</evidence>
<evidence type="ECO:0000256" key="5">
    <source>
        <dbReference type="ARBA" id="ARBA00022840"/>
    </source>
</evidence>
<dbReference type="UniPathway" id="UPA00704">
    <property type="reaction ID" value="UER00715"/>
</dbReference>
<dbReference type="PANTHER" id="PTHR46566">
    <property type="entry name" value="1-PHOSPHOFRUCTOKINASE-RELATED"/>
    <property type="match status" value="1"/>
</dbReference>
<dbReference type="GO" id="GO:0016052">
    <property type="term" value="P:carbohydrate catabolic process"/>
    <property type="evidence" value="ECO:0007669"/>
    <property type="project" value="UniProtKB-ARBA"/>
</dbReference>
<comment type="similarity">
    <text evidence="7">Belongs to the carbohydrate kinase PfkB family. LacC subfamily.</text>
</comment>
<dbReference type="GO" id="GO:0044281">
    <property type="term" value="P:small molecule metabolic process"/>
    <property type="evidence" value="ECO:0007669"/>
    <property type="project" value="UniProtKB-ARBA"/>
</dbReference>
<keyword evidence="2 7" id="KW-0808">Transferase</keyword>
<comment type="similarity">
    <text evidence="1">Belongs to the carbohydrate kinase pfkB family.</text>
</comment>
<dbReference type="InterPro" id="IPR022463">
    <property type="entry name" value="1-PFruKinase"/>
</dbReference>
<evidence type="ECO:0000313" key="11">
    <source>
        <dbReference type="Proteomes" id="UP000030014"/>
    </source>
</evidence>
<comment type="catalytic activity">
    <reaction evidence="7">
        <text>D-tagatofuranose 6-phosphate + ATP = D-tagatofuranose 1,6-bisphosphate + ADP + H(+)</text>
        <dbReference type="Rhea" id="RHEA:12420"/>
        <dbReference type="ChEBI" id="CHEBI:15378"/>
        <dbReference type="ChEBI" id="CHEBI:30616"/>
        <dbReference type="ChEBI" id="CHEBI:58694"/>
        <dbReference type="ChEBI" id="CHEBI:58695"/>
        <dbReference type="ChEBI" id="CHEBI:456216"/>
        <dbReference type="EC" id="2.7.1.144"/>
    </reaction>
</comment>
<reference evidence="10 11" key="1">
    <citation type="submission" date="2014-01" db="EMBL/GenBank/DDBJ databases">
        <title>Plasmidome dynamics in the species complex Clostridium novyi sensu lato converts strains of independent lineages into distinctly different pathogens.</title>
        <authorList>
            <person name="Skarin H."/>
            <person name="Segerman B."/>
        </authorList>
    </citation>
    <scope>NUCLEOTIDE SEQUENCE [LARGE SCALE GENOMIC DNA]</scope>
    <source>
        <strain evidence="10 11">DC5</strain>
    </source>
</reference>
<dbReference type="NCBIfam" id="TIGR03828">
    <property type="entry name" value="pfkB"/>
    <property type="match status" value="1"/>
</dbReference>
<dbReference type="GO" id="GO:0005829">
    <property type="term" value="C:cytosol"/>
    <property type="evidence" value="ECO:0007669"/>
    <property type="project" value="TreeGrafter"/>
</dbReference>
<evidence type="ECO:0000256" key="4">
    <source>
        <dbReference type="ARBA" id="ARBA00022777"/>
    </source>
</evidence>
<evidence type="ECO:0000313" key="10">
    <source>
        <dbReference type="EMBL" id="KGM92964.1"/>
    </source>
</evidence>
<sequence length="301" mass="33166">MIYTITFNPALDYVVRVEDFKIGGLNRTSYEDVYAGGKGINVSMVLKNLGVDSVVLGYIAGFTGDEIERRVTKWGCITDFIKLNDGMSRINVKLKSNMESEINGRGPDIDEDAINMLYKKLDILTEDDFLVLAGSIPNTLPENIYENIMKRLKDKNIKFVVDATGYLLLNVLKYKPFLIKPNHHELGELFGVKIKSHEEIIKYAKKLQEMGAQNVLVSMAENGAIFVSSEGEEMKSDVPKGILKNSVGAGDSMVAGFIAGFLKNNNLSYAFKLGLATGSASAFSQGLATKSEVDELLKQII</sequence>
<dbReference type="AlphaFoldDB" id="A0A0A0HUU0"/>
<dbReference type="GO" id="GO:2001059">
    <property type="term" value="P:D-tagatose 6-phosphate catabolic process"/>
    <property type="evidence" value="ECO:0007669"/>
    <property type="project" value="UniProtKB-UniPathway"/>
</dbReference>
<comment type="catalytic activity">
    <reaction evidence="6 8">
        <text>beta-D-fructose 1-phosphate + ATP = beta-D-fructose 1,6-bisphosphate + ADP + H(+)</text>
        <dbReference type="Rhea" id="RHEA:14213"/>
        <dbReference type="ChEBI" id="CHEBI:15378"/>
        <dbReference type="ChEBI" id="CHEBI:30616"/>
        <dbReference type="ChEBI" id="CHEBI:32966"/>
        <dbReference type="ChEBI" id="CHEBI:138881"/>
        <dbReference type="ChEBI" id="CHEBI:456216"/>
        <dbReference type="EC" id="2.7.1.56"/>
    </reaction>
</comment>
<evidence type="ECO:0000256" key="2">
    <source>
        <dbReference type="ARBA" id="ARBA00022679"/>
    </source>
</evidence>
<dbReference type="SUPFAM" id="SSF53613">
    <property type="entry name" value="Ribokinase-like"/>
    <property type="match status" value="1"/>
</dbReference>
<dbReference type="GO" id="GO:0005988">
    <property type="term" value="P:lactose metabolic process"/>
    <property type="evidence" value="ECO:0007669"/>
    <property type="project" value="UniProtKB-KW"/>
</dbReference>
<dbReference type="EC" id="2.7.1.144" evidence="7"/>
<name>A0A0A0HUU0_CLOBO</name>
<dbReference type="NCBIfam" id="TIGR03168">
    <property type="entry name" value="1-PFK"/>
    <property type="match status" value="1"/>
</dbReference>
<dbReference type="InterPro" id="IPR029056">
    <property type="entry name" value="Ribokinase-like"/>
</dbReference>
<evidence type="ECO:0000256" key="8">
    <source>
        <dbReference type="RuleBase" id="RU369061"/>
    </source>
</evidence>
<dbReference type="GO" id="GO:0008662">
    <property type="term" value="F:1-phosphofructokinase activity"/>
    <property type="evidence" value="ECO:0007669"/>
    <property type="project" value="UniProtKB-UniRule"/>
</dbReference>
<feature type="domain" description="Carbohydrate kinase PfkB" evidence="9">
    <location>
        <begin position="16"/>
        <end position="290"/>
    </location>
</feature>
<dbReference type="InterPro" id="IPR002173">
    <property type="entry name" value="Carboh/pur_kinase_PfkB_CS"/>
</dbReference>
<dbReference type="RefSeq" id="WP_039260332.1">
    <property type="nucleotide sequence ID" value="NZ_JDRY01000177.1"/>
</dbReference>
<comment type="function">
    <text evidence="8">Catalyzes the ATP-dependent phosphorylation of fructose-l-phosphate to fructose-l,6-bisphosphate.</text>
</comment>
<dbReference type="PANTHER" id="PTHR46566:SF1">
    <property type="entry name" value="1-PHOSPHOFRUCTOKINASE"/>
    <property type="match status" value="1"/>
</dbReference>
<evidence type="ECO:0000256" key="3">
    <source>
        <dbReference type="ARBA" id="ARBA00022741"/>
    </source>
</evidence>
<dbReference type="Gene3D" id="3.40.1190.20">
    <property type="match status" value="1"/>
</dbReference>
<dbReference type="GO" id="GO:0005524">
    <property type="term" value="F:ATP binding"/>
    <property type="evidence" value="ECO:0007669"/>
    <property type="project" value="UniProtKB-UniRule"/>
</dbReference>
<dbReference type="Pfam" id="PF00294">
    <property type="entry name" value="PfkB"/>
    <property type="match status" value="1"/>
</dbReference>
<accession>A0A0A0HUU0</accession>
<evidence type="ECO:0000259" key="9">
    <source>
        <dbReference type="Pfam" id="PF00294"/>
    </source>
</evidence>
<dbReference type="FunFam" id="3.40.1190.20:FF:000001">
    <property type="entry name" value="Phosphofructokinase"/>
    <property type="match status" value="1"/>
</dbReference>
<gene>
    <name evidence="10" type="ORF">Z955_16425</name>
</gene>
<comment type="caution">
    <text evidence="10">The sequence shown here is derived from an EMBL/GenBank/DDBJ whole genome shotgun (WGS) entry which is preliminary data.</text>
</comment>
<dbReference type="InterPro" id="IPR011611">
    <property type="entry name" value="PfkB_dom"/>
</dbReference>
<dbReference type="EMBL" id="JDRY01000177">
    <property type="protein sequence ID" value="KGM92964.1"/>
    <property type="molecule type" value="Genomic_DNA"/>
</dbReference>
<keyword evidence="3 7" id="KW-0547">Nucleotide-binding</keyword>
<protein>
    <recommendedName>
        <fullName evidence="7">Tagatose-6-phosphate kinase</fullName>
        <ecNumber evidence="7">2.7.1.144</ecNumber>
    </recommendedName>
</protein>
<proteinExistence type="inferred from homology"/>
<comment type="pathway">
    <text evidence="7">Carbohydrate metabolism; D-tagatose 6-phosphate degradation; D-glyceraldehyde 3-phosphate and glycerone phosphate from D-tagatose 6-phosphate: step 1/2.</text>
</comment>
<keyword evidence="7" id="KW-0423">Lactose metabolism</keyword>
<dbReference type="GO" id="GO:0009024">
    <property type="term" value="F:tagatose-6-phosphate kinase activity"/>
    <property type="evidence" value="ECO:0007669"/>
    <property type="project" value="UniProtKB-EC"/>
</dbReference>
<dbReference type="InterPro" id="IPR017583">
    <property type="entry name" value="Tagatose/fructose_Pkinase"/>
</dbReference>
<evidence type="ECO:0000256" key="1">
    <source>
        <dbReference type="ARBA" id="ARBA00005380"/>
    </source>
</evidence>
<evidence type="ECO:0000256" key="6">
    <source>
        <dbReference type="ARBA" id="ARBA00047745"/>
    </source>
</evidence>
<dbReference type="CDD" id="cd01164">
    <property type="entry name" value="FruK_PfkB_like"/>
    <property type="match status" value="1"/>
</dbReference>